<dbReference type="OrthoDB" id="1862401at2759"/>
<evidence type="ECO:0000313" key="4">
    <source>
        <dbReference type="Proteomes" id="UP001149079"/>
    </source>
</evidence>
<reference evidence="3" key="2">
    <citation type="journal article" date="2023" name="IMA Fungus">
        <title>Comparative genomic study of the Penicillium genus elucidates a diverse pangenome and 15 lateral gene transfer events.</title>
        <authorList>
            <person name="Petersen C."/>
            <person name="Sorensen T."/>
            <person name="Nielsen M.R."/>
            <person name="Sondergaard T.E."/>
            <person name="Sorensen J.L."/>
            <person name="Fitzpatrick D.A."/>
            <person name="Frisvad J.C."/>
            <person name="Nielsen K.L."/>
        </authorList>
    </citation>
    <scope>NUCLEOTIDE SEQUENCE</scope>
    <source>
        <strain evidence="3">IBT 22155</strain>
    </source>
</reference>
<dbReference type="RefSeq" id="XP_056523870.1">
    <property type="nucleotide sequence ID" value="XM_056664813.1"/>
</dbReference>
<protein>
    <submittedName>
        <fullName evidence="3">Transferase family-domain-containing protein</fullName>
    </submittedName>
</protein>
<dbReference type="InterPro" id="IPR023213">
    <property type="entry name" value="CAT-like_dom_sf"/>
</dbReference>
<dbReference type="PANTHER" id="PTHR31642">
    <property type="entry name" value="TRICHOTHECENE 3-O-ACETYLTRANSFERASE"/>
    <property type="match status" value="1"/>
</dbReference>
<evidence type="ECO:0000313" key="3">
    <source>
        <dbReference type="EMBL" id="KAJ5139221.1"/>
    </source>
</evidence>
<sequence length="497" mass="54878">MGLATPSPTFTTLGCMDDIMPDIDLPMILSFPCPTSHRAITQQRLYLSFTGLLDRDPWLRGYIHSNVTGVDGRYRRGTKLLIHGSSLSSDFNYLNEKDEKIEFQDLTSHAKYKDKTYPELVAENMPAGYLSSTLLVPDRATKHANVKHALLAKVSFIREGIFVVVSTSHALMDATSLAAIFGAWAATARGDVPAPLPHAPIWQPEYGLGAKSGEDTHTGESKVSDSRGESEDLRGTAVLAQRIPSRSTVTAVFRIGAEALARLKEVCITQDGRKEHGKGNEWISTNDALAALLWRCIVRARMTTPDLRTRTSSLMYAMDMRNSPVMAPGVLKTADGTSMANTRLANIVFYSINRARVPVLLESISLSDTARSIRTAIQKYTRPSIITRALQLAAAIPDVSALGLVYPTWVEHDVVISSLSRLPLYSTSWGDTFGEEVSGVPDIVRWPDGVFEGITFVMPRRRNGSVEIVITMRTADMRELEKDAEWMSYVEDKIEIV</sequence>
<dbReference type="EMBL" id="JAPQKL010000003">
    <property type="protein sequence ID" value="KAJ5139221.1"/>
    <property type="molecule type" value="Genomic_DNA"/>
</dbReference>
<dbReference type="PANTHER" id="PTHR31642:SF310">
    <property type="entry name" value="FATTY ALCOHOL:CAFFEOYL-COA ACYLTRANSFERASE"/>
    <property type="match status" value="1"/>
</dbReference>
<evidence type="ECO:0000256" key="1">
    <source>
        <dbReference type="ARBA" id="ARBA00022679"/>
    </source>
</evidence>
<comment type="caution">
    <text evidence="3">The sequence shown here is derived from an EMBL/GenBank/DDBJ whole genome shotgun (WGS) entry which is preliminary data.</text>
</comment>
<dbReference type="InterPro" id="IPR050317">
    <property type="entry name" value="Plant_Fungal_Acyltransferase"/>
</dbReference>
<name>A0A9W9H7Q1_9EURO</name>
<keyword evidence="4" id="KW-1185">Reference proteome</keyword>
<proteinExistence type="predicted"/>
<accession>A0A9W9H7Q1</accession>
<dbReference type="GeneID" id="81403983"/>
<dbReference type="Gene3D" id="3.30.559.10">
    <property type="entry name" value="Chloramphenicol acetyltransferase-like domain"/>
    <property type="match status" value="2"/>
</dbReference>
<keyword evidence="1 3" id="KW-0808">Transferase</keyword>
<gene>
    <name evidence="3" type="ORF">N7515_004069</name>
</gene>
<organism evidence="3 4">
    <name type="scientific">Penicillium bovifimosum</name>
    <dbReference type="NCBI Taxonomy" id="126998"/>
    <lineage>
        <taxon>Eukaryota</taxon>
        <taxon>Fungi</taxon>
        <taxon>Dikarya</taxon>
        <taxon>Ascomycota</taxon>
        <taxon>Pezizomycotina</taxon>
        <taxon>Eurotiomycetes</taxon>
        <taxon>Eurotiomycetidae</taxon>
        <taxon>Eurotiales</taxon>
        <taxon>Aspergillaceae</taxon>
        <taxon>Penicillium</taxon>
    </lineage>
</organism>
<evidence type="ECO:0000256" key="2">
    <source>
        <dbReference type="SAM" id="MobiDB-lite"/>
    </source>
</evidence>
<dbReference type="AlphaFoldDB" id="A0A9W9H7Q1"/>
<feature type="compositionally biased region" description="Basic and acidic residues" evidence="2">
    <location>
        <begin position="212"/>
        <end position="232"/>
    </location>
</feature>
<dbReference type="GO" id="GO:0016747">
    <property type="term" value="F:acyltransferase activity, transferring groups other than amino-acyl groups"/>
    <property type="evidence" value="ECO:0007669"/>
    <property type="project" value="TreeGrafter"/>
</dbReference>
<dbReference type="Pfam" id="PF02458">
    <property type="entry name" value="Transferase"/>
    <property type="match status" value="1"/>
</dbReference>
<feature type="region of interest" description="Disordered" evidence="2">
    <location>
        <begin position="208"/>
        <end position="232"/>
    </location>
</feature>
<reference evidence="3" key="1">
    <citation type="submission" date="2022-11" db="EMBL/GenBank/DDBJ databases">
        <authorList>
            <person name="Petersen C."/>
        </authorList>
    </citation>
    <scope>NUCLEOTIDE SEQUENCE</scope>
    <source>
        <strain evidence="3">IBT 22155</strain>
    </source>
</reference>
<dbReference type="Proteomes" id="UP001149079">
    <property type="component" value="Unassembled WGS sequence"/>
</dbReference>